<keyword evidence="5 6" id="KW-0326">Glycosidase</keyword>
<evidence type="ECO:0000256" key="3">
    <source>
        <dbReference type="ARBA" id="ARBA00012756"/>
    </source>
</evidence>
<dbReference type="GO" id="GO:0006012">
    <property type="term" value="P:galactose metabolic process"/>
    <property type="evidence" value="ECO:0007669"/>
    <property type="project" value="InterPro"/>
</dbReference>
<keyword evidence="14" id="KW-1185">Reference proteome</keyword>
<dbReference type="InterPro" id="IPR017853">
    <property type="entry name" value="GH"/>
</dbReference>
<evidence type="ECO:0000259" key="10">
    <source>
        <dbReference type="Pfam" id="PF02449"/>
    </source>
</evidence>
<sequence length="675" mass="76828">MSILFPKVDGLLHGGDYNPEQWLDREDILKEDIRMMKKAHINTVTLGVFSWSVYEPAEGEFHFEWLEKIMDSLYENGIYTVLATPTGARPAWLDARYPEAMRVTRDGVRNRHGLRHNHCMSSEKFREKAEIIIRELAGRLGGHPGLILWHISNELGGECCCPSCQERFREYLRKKFDGDIEKLNHAWWTTFWSHRFSDFDEIEAPMTNGEGSIGGLNLEWKRFNTWNMTDYMKFEIGLLKEITPDIPVTTNFMKTYPYLDYRVMAKELDIISWDSYPRFHNDYEELSDTFAENAFDHALMRSMSGDKPFMLMESAPGLVNWHPFNKLKRPGIHSLAGIQAVSCGSDTVQYFQWRKGRGSYEQYHGAVVDHLGRDDTRIFREVEKMGEELLAMKAAAGSRVKAEAALLFDWENRWALDDMAGASQEKKQYEKTCLLQYKSFLRMGVEMDIVSMNDDLSSYKVVAAPMLYLLKNGAAENLRSYVENGGRLIATYLTGYVDENTLCYLGGFPGDGLTELFGLYSEELDTLYPSDKNEAVFTDGTICSIRDFAEILKVKDADIVASYGMDFYAGTPAVTRKRSGMGEAWYIGARLDQAGMEKIYRTCLTEAGAAVMELPEGVEYRVRSDGEHDYAFYLNETDHEAALPDASGVDLLTGKRAEGLTLRAYEAAVLESDAL</sequence>
<feature type="binding site" evidence="9">
    <location>
        <position position="159"/>
    </location>
    <ligand>
        <name>Zn(2+)</name>
        <dbReference type="ChEBI" id="CHEBI:29105"/>
    </ligand>
</feature>
<evidence type="ECO:0000256" key="1">
    <source>
        <dbReference type="ARBA" id="ARBA00001412"/>
    </source>
</evidence>
<comment type="caution">
    <text evidence="13">The sequence shown here is derived from an EMBL/GenBank/DDBJ whole genome shotgun (WGS) entry which is preliminary data.</text>
</comment>
<dbReference type="RefSeq" id="WP_109625528.1">
    <property type="nucleotide sequence ID" value="NZ_CABJAT010000007.1"/>
</dbReference>
<feature type="binding site" evidence="9">
    <location>
        <position position="161"/>
    </location>
    <ligand>
        <name>Zn(2+)</name>
        <dbReference type="ChEBI" id="CHEBI:29105"/>
    </ligand>
</feature>
<feature type="binding site" evidence="8">
    <location>
        <position position="153"/>
    </location>
    <ligand>
        <name>substrate</name>
    </ligand>
</feature>
<evidence type="ECO:0000256" key="5">
    <source>
        <dbReference type="ARBA" id="ARBA00023295"/>
    </source>
</evidence>
<feature type="domain" description="Beta-galactosidase trimerisation" evidence="11">
    <location>
        <begin position="402"/>
        <end position="608"/>
    </location>
</feature>
<dbReference type="Proteomes" id="UP000245412">
    <property type="component" value="Unassembled WGS sequence"/>
</dbReference>
<dbReference type="PANTHER" id="PTHR36447:SF1">
    <property type="entry name" value="BETA-GALACTOSIDASE GANA"/>
    <property type="match status" value="1"/>
</dbReference>
<evidence type="ECO:0000256" key="6">
    <source>
        <dbReference type="PIRNR" id="PIRNR001084"/>
    </source>
</evidence>
<accession>A0AB73T6T6</accession>
<dbReference type="InterPro" id="IPR013739">
    <property type="entry name" value="Beta_galactosidase_C"/>
</dbReference>
<dbReference type="SUPFAM" id="SSF52317">
    <property type="entry name" value="Class I glutamine amidotransferase-like"/>
    <property type="match status" value="1"/>
</dbReference>
<organism evidence="13 14">
    <name type="scientific">Murimonas intestini</name>
    <dbReference type="NCBI Taxonomy" id="1337051"/>
    <lineage>
        <taxon>Bacteria</taxon>
        <taxon>Bacillati</taxon>
        <taxon>Bacillota</taxon>
        <taxon>Clostridia</taxon>
        <taxon>Lachnospirales</taxon>
        <taxon>Lachnospiraceae</taxon>
        <taxon>Murimonas</taxon>
    </lineage>
</organism>
<dbReference type="InterPro" id="IPR013529">
    <property type="entry name" value="Glyco_hydro_42_N"/>
</dbReference>
<feature type="binding site" evidence="8">
    <location>
        <position position="321"/>
    </location>
    <ligand>
        <name>substrate</name>
    </ligand>
</feature>
<dbReference type="GO" id="GO:0009341">
    <property type="term" value="C:beta-galactosidase complex"/>
    <property type="evidence" value="ECO:0007669"/>
    <property type="project" value="InterPro"/>
</dbReference>
<keyword evidence="9" id="KW-0479">Metal-binding</keyword>
<evidence type="ECO:0000256" key="4">
    <source>
        <dbReference type="ARBA" id="ARBA00022801"/>
    </source>
</evidence>
<comment type="similarity">
    <text evidence="2 6">Belongs to the glycosyl hydrolase 42 family.</text>
</comment>
<dbReference type="Gene3D" id="2.60.40.1180">
    <property type="entry name" value="Golgi alpha-mannosidase II"/>
    <property type="match status" value="1"/>
</dbReference>
<feature type="domain" description="Glycoside hydrolase family 42 N-terminal" evidence="10">
    <location>
        <begin position="16"/>
        <end position="390"/>
    </location>
</feature>
<feature type="domain" description="Beta-galactosidase C-terminal" evidence="12">
    <location>
        <begin position="617"/>
        <end position="671"/>
    </location>
</feature>
<dbReference type="SUPFAM" id="SSF51445">
    <property type="entry name" value="(Trans)glycosidases"/>
    <property type="match status" value="1"/>
</dbReference>
<dbReference type="Pfam" id="PF08533">
    <property type="entry name" value="Glyco_hydro_42C"/>
    <property type="match status" value="1"/>
</dbReference>
<dbReference type="Gene3D" id="3.20.20.80">
    <property type="entry name" value="Glycosidases"/>
    <property type="match status" value="1"/>
</dbReference>
<dbReference type="EC" id="3.2.1.23" evidence="3 6"/>
<dbReference type="InterPro" id="IPR003476">
    <property type="entry name" value="Glyco_hydro_42"/>
</dbReference>
<comment type="catalytic activity">
    <reaction evidence="1 6">
        <text>Hydrolysis of terminal non-reducing beta-D-galactose residues in beta-D-galactosides.</text>
        <dbReference type="EC" id="3.2.1.23"/>
    </reaction>
</comment>
<evidence type="ECO:0000256" key="8">
    <source>
        <dbReference type="PIRSR" id="PIRSR001084-2"/>
    </source>
</evidence>
<gene>
    <name evidence="13" type="ORF">C7383_103273</name>
</gene>
<protein>
    <recommendedName>
        <fullName evidence="3 6">Beta-galactosidase</fullName>
        <shortName evidence="6">Beta-gal</shortName>
        <ecNumber evidence="3 6">3.2.1.23</ecNumber>
    </recommendedName>
</protein>
<keyword evidence="4 6" id="KW-0378">Hydrolase</keyword>
<feature type="binding site" evidence="9">
    <location>
        <position position="164"/>
    </location>
    <ligand>
        <name>Zn(2+)</name>
        <dbReference type="ChEBI" id="CHEBI:29105"/>
    </ligand>
</feature>
<evidence type="ECO:0000256" key="7">
    <source>
        <dbReference type="PIRSR" id="PIRSR001084-1"/>
    </source>
</evidence>
<dbReference type="InterPro" id="IPR029062">
    <property type="entry name" value="Class_I_gatase-like"/>
</dbReference>
<dbReference type="AlphaFoldDB" id="A0AB73T6T6"/>
<dbReference type="Pfam" id="PF08532">
    <property type="entry name" value="Glyco_hydro_42M"/>
    <property type="match status" value="1"/>
</dbReference>
<evidence type="ECO:0000256" key="2">
    <source>
        <dbReference type="ARBA" id="ARBA00005940"/>
    </source>
</evidence>
<evidence type="ECO:0000259" key="11">
    <source>
        <dbReference type="Pfam" id="PF08532"/>
    </source>
</evidence>
<feature type="binding site" evidence="8">
    <location>
        <position position="115"/>
    </location>
    <ligand>
        <name>substrate</name>
    </ligand>
</feature>
<dbReference type="CDD" id="cd03143">
    <property type="entry name" value="A4_beta-galactosidase_middle_domain"/>
    <property type="match status" value="1"/>
</dbReference>
<dbReference type="Pfam" id="PF02449">
    <property type="entry name" value="Glyco_hydro_42"/>
    <property type="match status" value="1"/>
</dbReference>
<name>A0AB73T6T6_9FIRM</name>
<evidence type="ECO:0000259" key="12">
    <source>
        <dbReference type="Pfam" id="PF08533"/>
    </source>
</evidence>
<dbReference type="PANTHER" id="PTHR36447">
    <property type="entry name" value="BETA-GALACTOSIDASE GANA"/>
    <property type="match status" value="1"/>
</dbReference>
<evidence type="ECO:0000256" key="9">
    <source>
        <dbReference type="PIRSR" id="PIRSR001084-3"/>
    </source>
</evidence>
<dbReference type="GO" id="GO:0046872">
    <property type="term" value="F:metal ion binding"/>
    <property type="evidence" value="ECO:0007669"/>
    <property type="project" value="UniProtKB-KW"/>
</dbReference>
<evidence type="ECO:0000313" key="14">
    <source>
        <dbReference type="Proteomes" id="UP000245412"/>
    </source>
</evidence>
<evidence type="ECO:0000313" key="13">
    <source>
        <dbReference type="EMBL" id="PWJ77428.1"/>
    </source>
</evidence>
<proteinExistence type="inferred from homology"/>
<feature type="active site" description="Nucleophile" evidence="7">
    <location>
        <position position="313"/>
    </location>
</feature>
<dbReference type="GO" id="GO:0004565">
    <property type="term" value="F:beta-galactosidase activity"/>
    <property type="evidence" value="ECO:0007669"/>
    <property type="project" value="UniProtKB-EC"/>
</dbReference>
<dbReference type="InterPro" id="IPR013780">
    <property type="entry name" value="Glyco_hydro_b"/>
</dbReference>
<reference evidence="13 14" key="1">
    <citation type="submission" date="2018-05" db="EMBL/GenBank/DDBJ databases">
        <authorList>
            <person name="Goeker M."/>
            <person name="Huntemann M."/>
            <person name="Clum A."/>
            <person name="Pillay M."/>
            <person name="Palaniappan K."/>
            <person name="Varghese N."/>
            <person name="Mikhailova N."/>
            <person name="Stamatis D."/>
            <person name="Reddy T."/>
            <person name="Daum C."/>
            <person name="Shapiro N."/>
            <person name="Ivanova N."/>
            <person name="Kyrpides N."/>
            <person name="Woyke T."/>
        </authorList>
    </citation>
    <scope>NUCLEOTIDE SEQUENCE [LARGE SCALE GENOMIC DNA]</scope>
    <source>
        <strain evidence="13 14">DSM 26524</strain>
    </source>
</reference>
<dbReference type="EMBL" id="QGGY01000003">
    <property type="protein sequence ID" value="PWJ77428.1"/>
    <property type="molecule type" value="Genomic_DNA"/>
</dbReference>
<dbReference type="PIRSF" id="PIRSF001084">
    <property type="entry name" value="B-galactosidase"/>
    <property type="match status" value="1"/>
</dbReference>
<feature type="active site" description="Proton donor" evidence="7">
    <location>
        <position position="154"/>
    </location>
</feature>
<keyword evidence="9" id="KW-0862">Zinc</keyword>
<dbReference type="InterPro" id="IPR013738">
    <property type="entry name" value="Beta_galactosidase_Trimer"/>
</dbReference>
<dbReference type="Gene3D" id="3.40.50.880">
    <property type="match status" value="1"/>
</dbReference>
<feature type="binding site" evidence="9">
    <location>
        <position position="119"/>
    </location>
    <ligand>
        <name>Zn(2+)</name>
        <dbReference type="ChEBI" id="CHEBI:29105"/>
    </ligand>
</feature>